<dbReference type="RefSeq" id="WP_096377639.1">
    <property type="nucleotide sequence ID" value="NZ_AP014940.1"/>
</dbReference>
<evidence type="ECO:0000313" key="3">
    <source>
        <dbReference type="Proteomes" id="UP000218824"/>
    </source>
</evidence>
<organism evidence="2 3">
    <name type="scientific">Lysobacter enzymogenes</name>
    <dbReference type="NCBI Taxonomy" id="69"/>
    <lineage>
        <taxon>Bacteria</taxon>
        <taxon>Pseudomonadati</taxon>
        <taxon>Pseudomonadota</taxon>
        <taxon>Gammaproteobacteria</taxon>
        <taxon>Lysobacterales</taxon>
        <taxon>Lysobacteraceae</taxon>
        <taxon>Lysobacter</taxon>
    </lineage>
</organism>
<dbReference type="GeneID" id="83063881"/>
<feature type="region of interest" description="Disordered" evidence="1">
    <location>
        <begin position="95"/>
        <end position="133"/>
    </location>
</feature>
<evidence type="ECO:0000256" key="1">
    <source>
        <dbReference type="SAM" id="MobiDB-lite"/>
    </source>
</evidence>
<proteinExistence type="predicted"/>
<dbReference type="AlphaFoldDB" id="A0AAU9AI53"/>
<reference evidence="2 3" key="1">
    <citation type="journal article" date="2017" name="DNA Res.">
        <title>Complete genome sequence and expression profile of the commercial lytic enzyme producer Lysobacter enzymogenes M497-1.</title>
        <authorList>
            <person name="Takami H."/>
            <person name="Toyoda A."/>
            <person name="Uchiyama I."/>
            <person name="Itoh T."/>
            <person name="Takaki Y."/>
            <person name="Arai W."/>
            <person name="Nishi S."/>
            <person name="Kawai M."/>
            <person name="Shinya K."/>
            <person name="Ikeda H."/>
        </authorList>
    </citation>
    <scope>NUCLEOTIDE SEQUENCE [LARGE SCALE GENOMIC DNA]</scope>
    <source>
        <strain evidence="2 3">M497-1</strain>
    </source>
</reference>
<name>A0AAU9AI53_LYSEN</name>
<sequence length="133" mass="13801">MRGADRAASNAIRARRAPMPSLRALRQAALRLLIALALLAELIAWPTMAQTGHAANATALAALHAYDGDTDPSPPAPADDDTALCADYADGEHGVLPQIPASSGRRVRGAALPEIARAAPVRPHGPDPRPPLT</sequence>
<dbReference type="KEGG" id="lem:LEN_2011"/>
<protein>
    <submittedName>
        <fullName evidence="2">Uncharacterized protein</fullName>
    </submittedName>
</protein>
<dbReference type="Proteomes" id="UP000218824">
    <property type="component" value="Chromosome"/>
</dbReference>
<accession>A0AAU9AI53</accession>
<dbReference type="EMBL" id="AP014940">
    <property type="protein sequence ID" value="BAV97498.1"/>
    <property type="molecule type" value="Genomic_DNA"/>
</dbReference>
<evidence type="ECO:0000313" key="2">
    <source>
        <dbReference type="EMBL" id="BAV97498.1"/>
    </source>
</evidence>
<gene>
    <name evidence="2" type="ORF">LEN_2011</name>
</gene>